<dbReference type="PRINTS" id="PR01250">
    <property type="entry name" value="RIBOSOMALL34"/>
</dbReference>
<evidence type="ECO:0000313" key="4">
    <source>
        <dbReference type="EMBL" id="EZG43222.1"/>
    </source>
</evidence>
<evidence type="ECO:0000256" key="2">
    <source>
        <dbReference type="ARBA" id="ARBA00022980"/>
    </source>
</evidence>
<dbReference type="OrthoDB" id="277449at2759"/>
<comment type="caution">
    <text evidence="4">The sequence shown here is derived from an EMBL/GenBank/DDBJ whole genome shotgun (WGS) entry which is preliminary data.</text>
</comment>
<dbReference type="GO" id="GO:0005840">
    <property type="term" value="C:ribosome"/>
    <property type="evidence" value="ECO:0007669"/>
    <property type="project" value="UniProtKB-KW"/>
</dbReference>
<dbReference type="GO" id="GO:1990904">
    <property type="term" value="C:ribonucleoprotein complex"/>
    <property type="evidence" value="ECO:0007669"/>
    <property type="project" value="UniProtKB-KW"/>
</dbReference>
<reference evidence="4" key="1">
    <citation type="submission" date="2013-12" db="EMBL/GenBank/DDBJ databases">
        <authorList>
            <person name="Omoto C.K."/>
            <person name="Sibley D."/>
            <person name="Venepally P."/>
            <person name="Hadjithomas M."/>
            <person name="Karamycheva S."/>
            <person name="Brunk B."/>
            <person name="Roos D."/>
            <person name="Caler E."/>
            <person name="Lorenzi H."/>
        </authorList>
    </citation>
    <scope>NUCLEOTIDE SEQUENCE</scope>
</reference>
<dbReference type="InterPro" id="IPR008195">
    <property type="entry name" value="Ribosomal_eL34"/>
</dbReference>
<evidence type="ECO:0000256" key="1">
    <source>
        <dbReference type="ARBA" id="ARBA00009875"/>
    </source>
</evidence>
<dbReference type="PANTHER" id="PTHR10759">
    <property type="entry name" value="60S RIBOSOMAL PROTEIN L34"/>
    <property type="match status" value="1"/>
</dbReference>
<evidence type="ECO:0000256" key="3">
    <source>
        <dbReference type="ARBA" id="ARBA00023274"/>
    </source>
</evidence>
<accession>A0A023AXA0</accession>
<dbReference type="EMBL" id="AFNH02001374">
    <property type="protein sequence ID" value="EZG43222.1"/>
    <property type="molecule type" value="Genomic_DNA"/>
</dbReference>
<dbReference type="OMA" id="RCHKCVR"/>
<name>A0A023AXA0_GRENI</name>
<dbReference type="GeneID" id="22916094"/>
<dbReference type="GO" id="GO:0003735">
    <property type="term" value="F:structural constituent of ribosome"/>
    <property type="evidence" value="ECO:0007669"/>
    <property type="project" value="InterPro"/>
</dbReference>
<gene>
    <name evidence="4" type="ORF">GNI_181790</name>
</gene>
<keyword evidence="3" id="KW-0687">Ribonucleoprotein</keyword>
<evidence type="ECO:0000313" key="5">
    <source>
        <dbReference type="Proteomes" id="UP000019763"/>
    </source>
</evidence>
<dbReference type="AlphaFoldDB" id="A0A023AXA0"/>
<keyword evidence="5" id="KW-1185">Reference proteome</keyword>
<keyword evidence="2 4" id="KW-0689">Ribosomal protein</keyword>
<dbReference type="Pfam" id="PF01199">
    <property type="entry name" value="Ribosomal_L34e"/>
    <property type="match status" value="1"/>
</dbReference>
<dbReference type="Gene3D" id="6.20.340.10">
    <property type="match status" value="1"/>
</dbReference>
<organism evidence="4 5">
    <name type="scientific">Gregarina niphandrodes</name>
    <name type="common">Septate eugregarine</name>
    <dbReference type="NCBI Taxonomy" id="110365"/>
    <lineage>
        <taxon>Eukaryota</taxon>
        <taxon>Sar</taxon>
        <taxon>Alveolata</taxon>
        <taxon>Apicomplexa</taxon>
        <taxon>Conoidasida</taxon>
        <taxon>Gregarinasina</taxon>
        <taxon>Eugregarinorida</taxon>
        <taxon>Gregarinidae</taxon>
        <taxon>Gregarina</taxon>
    </lineage>
</organism>
<comment type="similarity">
    <text evidence="1">Belongs to the eukaryotic ribosomal protein eL34 family.</text>
</comment>
<dbReference type="VEuPathDB" id="CryptoDB:GNI_181790"/>
<sequence>MAALNQILNRSRSTYRTRTNKTKLVRTPGNRLARHRIAPKHSVPHCPISGLKLSGLPGKPRSTYGRMPKCQRSVARAYGGHFSHRVVREKILKAFFTYEKMCVQSVMLEKARSQKAATKKR</sequence>
<dbReference type="Proteomes" id="UP000019763">
    <property type="component" value="Unassembled WGS sequence"/>
</dbReference>
<dbReference type="RefSeq" id="XP_011133522.1">
    <property type="nucleotide sequence ID" value="XM_011135220.1"/>
</dbReference>
<protein>
    <submittedName>
        <fullName evidence="4">Ribosomal protein L34</fullName>
    </submittedName>
</protein>
<dbReference type="GO" id="GO:0006412">
    <property type="term" value="P:translation"/>
    <property type="evidence" value="ECO:0007669"/>
    <property type="project" value="InterPro"/>
</dbReference>
<dbReference type="eggNOG" id="KOG1790">
    <property type="taxonomic scope" value="Eukaryota"/>
</dbReference>
<proteinExistence type="inferred from homology"/>
<dbReference type="InterPro" id="IPR038562">
    <property type="entry name" value="Ribosomal_eL34_C_sf"/>
</dbReference>
<dbReference type="Gene3D" id="6.20.370.70">
    <property type="match status" value="1"/>
</dbReference>